<reference evidence="4 5" key="1">
    <citation type="submission" date="2021-01" db="EMBL/GenBank/DDBJ databases">
        <title>Whole genome shotgun sequence of Microbispora corallina NBRC 16416.</title>
        <authorList>
            <person name="Komaki H."/>
            <person name="Tamura T."/>
        </authorList>
    </citation>
    <scope>NUCLEOTIDE SEQUENCE [LARGE SCALE GENOMIC DNA]</scope>
    <source>
        <strain evidence="4 5">NBRC 16416</strain>
    </source>
</reference>
<dbReference type="Proteomes" id="UP000603904">
    <property type="component" value="Unassembled WGS sequence"/>
</dbReference>
<dbReference type="CDD" id="cd00161">
    <property type="entry name" value="beta-trefoil_Ricin-like"/>
    <property type="match status" value="1"/>
</dbReference>
<comment type="caution">
    <text evidence="4">The sequence shown here is derived from an EMBL/GenBank/DDBJ whole genome shotgun (WGS) entry which is preliminary data.</text>
</comment>
<dbReference type="Gene3D" id="2.80.10.50">
    <property type="match status" value="3"/>
</dbReference>
<gene>
    <name evidence="4" type="ORF">Mco01_25260</name>
</gene>
<name>A0ABQ4FXG8_9ACTN</name>
<dbReference type="SUPFAM" id="SSF50370">
    <property type="entry name" value="Ricin B-like lectins"/>
    <property type="match status" value="1"/>
</dbReference>
<proteinExistence type="predicted"/>
<dbReference type="InterPro" id="IPR000772">
    <property type="entry name" value="Ricin_B_lectin"/>
</dbReference>
<dbReference type="PROSITE" id="PS50231">
    <property type="entry name" value="RICIN_B_LECTIN"/>
    <property type="match status" value="1"/>
</dbReference>
<dbReference type="InterPro" id="IPR035992">
    <property type="entry name" value="Ricin_B-like_lectins"/>
</dbReference>
<feature type="region of interest" description="Disordered" evidence="1">
    <location>
        <begin position="32"/>
        <end position="74"/>
    </location>
</feature>
<feature type="compositionally biased region" description="Pro residues" evidence="1">
    <location>
        <begin position="39"/>
        <end position="59"/>
    </location>
</feature>
<protein>
    <recommendedName>
        <fullName evidence="3">Ricin B lectin domain-containing protein</fullName>
    </recommendedName>
</protein>
<accession>A0ABQ4FXG8</accession>
<keyword evidence="5" id="KW-1185">Reference proteome</keyword>
<evidence type="ECO:0000313" key="5">
    <source>
        <dbReference type="Proteomes" id="UP000603904"/>
    </source>
</evidence>
<dbReference type="EMBL" id="BOOC01000009">
    <property type="protein sequence ID" value="GIH39526.1"/>
    <property type="molecule type" value="Genomic_DNA"/>
</dbReference>
<feature type="chain" id="PRO_5046613684" description="Ricin B lectin domain-containing protein" evidence="2">
    <location>
        <begin position="26"/>
        <end position="1612"/>
    </location>
</feature>
<feature type="signal peptide" evidence="2">
    <location>
        <begin position="1"/>
        <end position="25"/>
    </location>
</feature>
<evidence type="ECO:0000259" key="3">
    <source>
        <dbReference type="SMART" id="SM00458"/>
    </source>
</evidence>
<dbReference type="RefSeq" id="WP_204057054.1">
    <property type="nucleotide sequence ID" value="NZ_BAAAGP010000004.1"/>
</dbReference>
<feature type="compositionally biased region" description="Low complexity" evidence="1">
    <location>
        <begin position="60"/>
        <end position="71"/>
    </location>
</feature>
<feature type="domain" description="Ricin B lectin" evidence="3">
    <location>
        <begin position="1469"/>
        <end position="1609"/>
    </location>
</feature>
<evidence type="ECO:0000313" key="4">
    <source>
        <dbReference type="EMBL" id="GIH39526.1"/>
    </source>
</evidence>
<evidence type="ECO:0000256" key="2">
    <source>
        <dbReference type="SAM" id="SignalP"/>
    </source>
</evidence>
<dbReference type="SMART" id="SM00458">
    <property type="entry name" value="RICIN"/>
    <property type="match status" value="1"/>
</dbReference>
<keyword evidence="2" id="KW-0732">Signal</keyword>
<sequence>MARSIVALVAAVAVLVVQAIVPATAAHATAGPAKAAPAPGIPASPPPAPASPAPPPTASPSPGASAGGPAARAEDLTSALDAVRRAAARQPVPETKTASRLISPAAAAFLSTGLGLNDAGSRLVTGLRDGDDVRLTTDAPEPRLTLPKGVEAPAFGPATLVLDGAADTLTVTASGERARLSVTVAHVSTTALKGGDLTGRVSVTLPFLGTPVGLSGDVAATGDVRLSGALAQDVVLQKDVAVLAKGAVVTLGGADGLSVSGSALLGGTGRRLRVDVAGPIRDPREWSLAVSHVASAAAVVPGLALAPDVTGTVTASHGAVGYDVHGRTAGTWRPLPGVSVSGATVEIADRPPHGDAVTAPGAGATTPWLAVTGGIGLDAGSAGTVAGSGTVAVNLATGAGVITGRQTADAALTSGPNRLVLGRTGFRGTLDAGGAAVTGAVSGSGVVTAAAAQGPASVSDARVDLTGSGRLVAAFPADRARLGLPAPAQDGRSDVFWASGPVSGFAVSDDTRVDLPAGLSGLSGASRLVTPQAAASDGAASAASPAPLAAAGGQDGTTYTLSGDVYHFLADTLGIPVGSSPSVSGTVSGQTLTLTVGPPNKLPVTLPAGVPAPSFGPTTLTVDTATGTLTLHAEATSGVTAALDVTVAHAATSTLGDATDLTATLTLGGVPFVAGSTVTLQGALTYTGGTLGASLQGSLTSGLTVARGFTLQPGTTLTLSTGAGLTLDGTAQVGAGDGAFTVHAGGAFHDLRNWTLSVSDASAPVWQPLPSLSVVPSFTGSVTSTDGVVGFTLTAGSTDAGALLTWSPGDGATLRVNRVQVSNQEPADGLACPSGIAEGDVWADLHGSFDYTPAGLALDAEGCVNLTARSFTIGTTATGELLKGNPAFSLTSAGLTATGRAAAGGGLSLTVTGHASLQVTGPSGTQSGISAAVSFGADGIVAAGTVGDLHALSSGLSGTGTAYISSREIARFRPADLGLPGDAFPAAVRLEPGVTLTYSGTLPSSVTDAFGRMGVQVPATSLLAVATVSTTGVSVALDVNFRAGGHGLQVFSTNGTAFSLDDVTFALTVGSSTTVTVSGSGVLHMPPVAPGGKASDATLVVSGSLSATPPSLTLGIALSDWNPAFGVDGLSVGDLAGTIGVSPETVTVGFTAHDVTLPAAWGNVIGLAPGARTSLDVNLDLARPVLSFSIKGAQAGGIALTPLSVGYADKIASGRLTQHDRDVINSLVIYTASLDLAPFGGVTAAGRTVAPGVGLGFNTMVDGVPVNVEAAVGLQNPSIDADVSVGALPLGPVRTSQTHFVLGVAPTRVKLGFTGGVTYNGNSFQAGVDLAFGTTANGATVRLTLTAGVPWYLRVDGTLVGTVNGDGSGASFAAYGYGSFQAGGRTFGTVSFGVSVPGSLNWSDVVDSATSIAQFFVNQGVSLDQVEQILRSLGFSEYDILNALGSLGRYGSGLLDLVVSHLPFNNSYYNIWTYTSSGQILVLDVSGGSQSPNAGVLTYGWNGGYNQDWAFVGRPGMSGWYEIVNRNSGQCLSIRNNSTAAGEILVQYPCFGGDNQLWYLGGVSLNTTYYIRSLRSNLYVDVQSAYAWWGGTIDQWYYNGARNQQFWLTNAA</sequence>
<dbReference type="Pfam" id="PF14200">
    <property type="entry name" value="RicinB_lectin_2"/>
    <property type="match status" value="1"/>
</dbReference>
<evidence type="ECO:0000256" key="1">
    <source>
        <dbReference type="SAM" id="MobiDB-lite"/>
    </source>
</evidence>
<organism evidence="4 5">
    <name type="scientific">Microbispora corallina</name>
    <dbReference type="NCBI Taxonomy" id="83302"/>
    <lineage>
        <taxon>Bacteria</taxon>
        <taxon>Bacillati</taxon>
        <taxon>Actinomycetota</taxon>
        <taxon>Actinomycetes</taxon>
        <taxon>Streptosporangiales</taxon>
        <taxon>Streptosporangiaceae</taxon>
        <taxon>Microbispora</taxon>
    </lineage>
</organism>